<evidence type="ECO:0000256" key="2">
    <source>
        <dbReference type="SAM" id="MobiDB-lite"/>
    </source>
</evidence>
<reference evidence="3" key="1">
    <citation type="submission" date="2022-11" db="UniProtKB">
        <authorList>
            <consortium name="EnsemblMetazoa"/>
        </authorList>
    </citation>
    <scope>IDENTIFICATION</scope>
</reference>
<feature type="compositionally biased region" description="Polar residues" evidence="2">
    <location>
        <begin position="117"/>
        <end position="127"/>
    </location>
</feature>
<dbReference type="EnsemblMetazoa" id="XM_038209762.1">
    <property type="protein sequence ID" value="XP_038065690.1"/>
    <property type="gene ID" value="LOC119735825"/>
</dbReference>
<dbReference type="PANTHER" id="PTHR35617:SF3">
    <property type="entry name" value="CORE-BINDING (CB) DOMAIN-CONTAINING PROTEIN"/>
    <property type="match status" value="1"/>
</dbReference>
<dbReference type="RefSeq" id="XP_038065690.1">
    <property type="nucleotide sequence ID" value="XM_038209762.1"/>
</dbReference>
<dbReference type="OMA" id="ILMASWR"/>
<sequence>MFMAVQPQSNDEAESESAHKRWPPVPGRKRRCRQGFFVLPPVQQPPILAQRQAVEQEQVKQEHDRQVPSEGRSRRGRRGADFPALDNPIVVSQAHGDVSRQASTAAKTKGYDDPTKQRSTSSSTEQASAGCLPLIRKSFQMQNVSQQATEILMASWREGTRKQYSGYLERWLRFCRQGQVDPICPPVNTVLDFLAELYHSGLGYSALNTARSALSATVVTNNSTTVGNHPLICRFLRGVFQLRPPPTKYTEVWDVTKETISKWIKQVLSNSGIDVSVFKPHSTRSAAVSVAKRADVTINDILKTAGWSTESTFAKYYDKAIVIPATESFASAVLQL</sequence>
<dbReference type="PANTHER" id="PTHR35617">
    <property type="entry name" value="PHAGE_INTEGRASE DOMAIN-CONTAINING PROTEIN"/>
    <property type="match status" value="1"/>
</dbReference>
<evidence type="ECO:0000313" key="4">
    <source>
        <dbReference type="Proteomes" id="UP000887568"/>
    </source>
</evidence>
<feature type="compositionally biased region" description="Polar residues" evidence="2">
    <location>
        <begin position="1"/>
        <end position="10"/>
    </location>
</feature>
<dbReference type="Gene3D" id="1.10.150.130">
    <property type="match status" value="1"/>
</dbReference>
<name>A0A914ANT7_PATMI</name>
<feature type="compositionally biased region" description="Basic and acidic residues" evidence="2">
    <location>
        <begin position="57"/>
        <end position="73"/>
    </location>
</feature>
<keyword evidence="4" id="KW-1185">Reference proteome</keyword>
<dbReference type="OrthoDB" id="5967206at2759"/>
<organism evidence="3 4">
    <name type="scientific">Patiria miniata</name>
    <name type="common">Bat star</name>
    <name type="synonym">Asterina miniata</name>
    <dbReference type="NCBI Taxonomy" id="46514"/>
    <lineage>
        <taxon>Eukaryota</taxon>
        <taxon>Metazoa</taxon>
        <taxon>Echinodermata</taxon>
        <taxon>Eleutherozoa</taxon>
        <taxon>Asterozoa</taxon>
        <taxon>Asteroidea</taxon>
        <taxon>Valvatacea</taxon>
        <taxon>Valvatida</taxon>
        <taxon>Asterinidae</taxon>
        <taxon>Patiria</taxon>
    </lineage>
</organism>
<feature type="region of interest" description="Disordered" evidence="2">
    <location>
        <begin position="1"/>
        <end position="127"/>
    </location>
</feature>
<dbReference type="InterPro" id="IPR010998">
    <property type="entry name" value="Integrase_recombinase_N"/>
</dbReference>
<proteinExistence type="predicted"/>
<keyword evidence="1" id="KW-0238">DNA-binding</keyword>
<dbReference type="GeneID" id="119735825"/>
<evidence type="ECO:0000256" key="1">
    <source>
        <dbReference type="ARBA" id="ARBA00023125"/>
    </source>
</evidence>
<dbReference type="SUPFAM" id="SSF56349">
    <property type="entry name" value="DNA breaking-rejoining enzymes"/>
    <property type="match status" value="1"/>
</dbReference>
<evidence type="ECO:0000313" key="3">
    <source>
        <dbReference type="EnsemblMetazoa" id="XP_038065690.1"/>
    </source>
</evidence>
<dbReference type="SUPFAM" id="SSF47823">
    <property type="entry name" value="lambda integrase-like, N-terminal domain"/>
    <property type="match status" value="1"/>
</dbReference>
<dbReference type="Proteomes" id="UP000887568">
    <property type="component" value="Unplaced"/>
</dbReference>
<dbReference type="GO" id="GO:0003677">
    <property type="term" value="F:DNA binding"/>
    <property type="evidence" value="ECO:0007669"/>
    <property type="project" value="UniProtKB-KW"/>
</dbReference>
<dbReference type="AlphaFoldDB" id="A0A914ANT7"/>
<evidence type="ECO:0008006" key="5">
    <source>
        <dbReference type="Google" id="ProtNLM"/>
    </source>
</evidence>
<dbReference type="InterPro" id="IPR011010">
    <property type="entry name" value="DNA_brk_join_enz"/>
</dbReference>
<protein>
    <recommendedName>
        <fullName evidence="5">Core-binding (CB) domain-containing protein</fullName>
    </recommendedName>
</protein>
<accession>A0A914ANT7</accession>